<dbReference type="Proteomes" id="UP000004095">
    <property type="component" value="Unassembled WGS sequence"/>
</dbReference>
<reference evidence="1 2" key="1">
    <citation type="submission" date="2007-01" db="EMBL/GenBank/DDBJ databases">
        <authorList>
            <person name="Haygood M."/>
            <person name="Podell S."/>
            <person name="Anderson C."/>
            <person name="Hopkinson B."/>
            <person name="Roe K."/>
            <person name="Barbeau K."/>
            <person name="Gaasterland T."/>
            <person name="Ferriera S."/>
            <person name="Johnson J."/>
            <person name="Kravitz S."/>
            <person name="Beeson K."/>
            <person name="Sutton G."/>
            <person name="Rogers Y.-H."/>
            <person name="Friedman R."/>
            <person name="Frazier M."/>
            <person name="Venter J.C."/>
        </authorList>
    </citation>
    <scope>NUCLEOTIDE SEQUENCE [LARGE SCALE GENOMIC DNA]</scope>
    <source>
        <strain evidence="1 2">ATCC 23134</strain>
    </source>
</reference>
<dbReference type="OrthoDB" id="9800945at2"/>
<name>A1ZM00_MICM2</name>
<dbReference type="InterPro" id="IPR046038">
    <property type="entry name" value="DUF5996"/>
</dbReference>
<comment type="caution">
    <text evidence="1">The sequence shown here is derived from an EMBL/GenBank/DDBJ whole genome shotgun (WGS) entry which is preliminary data.</text>
</comment>
<sequence length="309" mass="35550">MTKQTHISSCGSPWPALEYNTWKDTLKTVHQWTQIVGKIRLVSMPWQNHSWHTALYITARGLTTGSMPYGNGIYEIEFDFENHQLIISSTFEQNVVMALRPMTVADFYKELFDKLQGLGIDIKIHGRPNELEHNTPFAENVQDKSYNQQQVVNFWQLSVSVSNVFSRFRSDFVGKCSPVHFFWGAFDIALTRFSGRAAPLHHGQAPNMPKEVMQEAYSQEVSSCGFWPGADNFPQPMFYAYSYPSPANYGKQQVKPQEAFWSEDMGEFFLPYEAVRTAENPEKTLLDFLQSTYEAAANTGNWDREHLER</sequence>
<protein>
    <recommendedName>
        <fullName evidence="3">Ava_C0101 and related proteins</fullName>
    </recommendedName>
</protein>
<gene>
    <name evidence="1" type="ORF">M23134_04379</name>
</gene>
<dbReference type="AlphaFoldDB" id="A1ZM00"/>
<evidence type="ECO:0000313" key="1">
    <source>
        <dbReference type="EMBL" id="EAY28532.1"/>
    </source>
</evidence>
<keyword evidence="2" id="KW-1185">Reference proteome</keyword>
<dbReference type="EMBL" id="AAWS01000015">
    <property type="protein sequence ID" value="EAY28532.1"/>
    <property type="molecule type" value="Genomic_DNA"/>
</dbReference>
<dbReference type="Pfam" id="PF19459">
    <property type="entry name" value="DUF5996"/>
    <property type="match status" value="1"/>
</dbReference>
<evidence type="ECO:0008006" key="3">
    <source>
        <dbReference type="Google" id="ProtNLM"/>
    </source>
</evidence>
<dbReference type="eggNOG" id="ENOG502Z7SC">
    <property type="taxonomic scope" value="Bacteria"/>
</dbReference>
<dbReference type="RefSeq" id="WP_002697769.1">
    <property type="nucleotide sequence ID" value="NZ_AAWS01000015.1"/>
</dbReference>
<proteinExistence type="predicted"/>
<organism evidence="1 2">
    <name type="scientific">Microscilla marina ATCC 23134</name>
    <dbReference type="NCBI Taxonomy" id="313606"/>
    <lineage>
        <taxon>Bacteria</taxon>
        <taxon>Pseudomonadati</taxon>
        <taxon>Bacteroidota</taxon>
        <taxon>Cytophagia</taxon>
        <taxon>Cytophagales</taxon>
        <taxon>Microscillaceae</taxon>
        <taxon>Microscilla</taxon>
    </lineage>
</organism>
<accession>A1ZM00</accession>
<evidence type="ECO:0000313" key="2">
    <source>
        <dbReference type="Proteomes" id="UP000004095"/>
    </source>
</evidence>